<protein>
    <submittedName>
        <fullName evidence="4">NUDIX domain-containing protein</fullName>
    </submittedName>
</protein>
<organism evidence="4 5">
    <name type="scientific">Oliverpabstia intestinalis</name>
    <dbReference type="NCBI Taxonomy" id="2606633"/>
    <lineage>
        <taxon>Bacteria</taxon>
        <taxon>Bacillati</taxon>
        <taxon>Bacillota</taxon>
        <taxon>Clostridia</taxon>
        <taxon>Lachnospirales</taxon>
        <taxon>Lachnospiraceae</taxon>
        <taxon>Oliverpabstia</taxon>
    </lineage>
</organism>
<dbReference type="RefSeq" id="WP_154433229.1">
    <property type="nucleotide sequence ID" value="NZ_VUMS01000059.1"/>
</dbReference>
<evidence type="ECO:0000313" key="5">
    <source>
        <dbReference type="Proteomes" id="UP000440513"/>
    </source>
</evidence>
<sequence length="168" mass="19902">MEEKFAIPCVGAIIEKCENGQKYILIQKRKKRNEKIEFGLWEIPAGKIREYENIYEALRREIKEETNLDIVYVKNENKCKTINSVGYTLTDIYPFNIVQNMSGGYSIIVMIFLCRAEGEIVNNVIENEMVQWKNVKEVQKELMEFPEHFYPMHILTLKKYFSYLSLDI</sequence>
<keyword evidence="5" id="KW-1185">Reference proteome</keyword>
<dbReference type="Gene3D" id="3.90.79.10">
    <property type="entry name" value="Nucleoside Triphosphate Pyrophosphohydrolase"/>
    <property type="match status" value="1"/>
</dbReference>
<dbReference type="AlphaFoldDB" id="A0A7X2P6J2"/>
<evidence type="ECO:0000259" key="3">
    <source>
        <dbReference type="PROSITE" id="PS51462"/>
    </source>
</evidence>
<evidence type="ECO:0000313" key="4">
    <source>
        <dbReference type="EMBL" id="MST67932.1"/>
    </source>
</evidence>
<feature type="domain" description="Nudix hydrolase" evidence="3">
    <location>
        <begin position="5"/>
        <end position="155"/>
    </location>
</feature>
<evidence type="ECO:0000256" key="1">
    <source>
        <dbReference type="ARBA" id="ARBA00005582"/>
    </source>
</evidence>
<name>A0A7X2P6J2_9FIRM</name>
<comment type="similarity">
    <text evidence="1">Belongs to the Nudix hydrolase family.</text>
</comment>
<comment type="caution">
    <text evidence="4">The sequence shown here is derived from an EMBL/GenBank/DDBJ whole genome shotgun (WGS) entry which is preliminary data.</text>
</comment>
<keyword evidence="2" id="KW-0378">Hydrolase</keyword>
<dbReference type="Pfam" id="PF00293">
    <property type="entry name" value="NUDIX"/>
    <property type="match status" value="1"/>
</dbReference>
<dbReference type="GO" id="GO:0016787">
    <property type="term" value="F:hydrolase activity"/>
    <property type="evidence" value="ECO:0007669"/>
    <property type="project" value="UniProtKB-KW"/>
</dbReference>
<dbReference type="EMBL" id="VUMS01000059">
    <property type="protein sequence ID" value="MST67932.1"/>
    <property type="molecule type" value="Genomic_DNA"/>
</dbReference>
<dbReference type="Proteomes" id="UP000440513">
    <property type="component" value="Unassembled WGS sequence"/>
</dbReference>
<dbReference type="SUPFAM" id="SSF55811">
    <property type="entry name" value="Nudix"/>
    <property type="match status" value="1"/>
</dbReference>
<gene>
    <name evidence="4" type="ORF">FYJ57_14810</name>
</gene>
<accession>A0A7X2P6J2</accession>
<dbReference type="PANTHER" id="PTHR43736">
    <property type="entry name" value="ADP-RIBOSE PYROPHOSPHATASE"/>
    <property type="match status" value="1"/>
</dbReference>
<dbReference type="PROSITE" id="PS51462">
    <property type="entry name" value="NUDIX"/>
    <property type="match status" value="1"/>
</dbReference>
<dbReference type="InterPro" id="IPR000086">
    <property type="entry name" value="NUDIX_hydrolase_dom"/>
</dbReference>
<reference evidence="4 5" key="1">
    <citation type="submission" date="2019-08" db="EMBL/GenBank/DDBJ databases">
        <title>In-depth cultivation of the pig gut microbiome towards novel bacterial diversity and tailored functional studies.</title>
        <authorList>
            <person name="Wylensek D."/>
            <person name="Hitch T.C.A."/>
            <person name="Clavel T."/>
        </authorList>
    </citation>
    <scope>NUCLEOTIDE SEQUENCE [LARGE SCALE GENOMIC DNA]</scope>
    <source>
        <strain evidence="4 5">BSM-380-WT-5A</strain>
    </source>
</reference>
<dbReference type="PANTHER" id="PTHR43736:SF1">
    <property type="entry name" value="DIHYDRONEOPTERIN TRIPHOSPHATE DIPHOSPHATASE"/>
    <property type="match status" value="1"/>
</dbReference>
<proteinExistence type="inferred from homology"/>
<dbReference type="PROSITE" id="PS00893">
    <property type="entry name" value="NUDIX_BOX"/>
    <property type="match status" value="1"/>
</dbReference>
<dbReference type="InterPro" id="IPR015797">
    <property type="entry name" value="NUDIX_hydrolase-like_dom_sf"/>
</dbReference>
<dbReference type="InterPro" id="IPR020084">
    <property type="entry name" value="NUDIX_hydrolase_CS"/>
</dbReference>
<evidence type="ECO:0000256" key="2">
    <source>
        <dbReference type="ARBA" id="ARBA00022801"/>
    </source>
</evidence>
<dbReference type="CDD" id="cd02883">
    <property type="entry name" value="NUDIX_Hydrolase"/>
    <property type="match status" value="1"/>
</dbReference>